<dbReference type="GO" id="GO:0000160">
    <property type="term" value="P:phosphorelay signal transduction system"/>
    <property type="evidence" value="ECO:0007669"/>
    <property type="project" value="InterPro"/>
</dbReference>
<dbReference type="InterPro" id="IPR000792">
    <property type="entry name" value="Tscrpt_reg_LuxR_C"/>
</dbReference>
<dbReference type="Pfam" id="PF00072">
    <property type="entry name" value="Response_reg"/>
    <property type="match status" value="1"/>
</dbReference>
<keyword evidence="1" id="KW-0805">Transcription regulation</keyword>
<evidence type="ECO:0000256" key="1">
    <source>
        <dbReference type="ARBA" id="ARBA00023015"/>
    </source>
</evidence>
<keyword evidence="3" id="KW-0804">Transcription</keyword>
<dbReference type="InterPro" id="IPR036388">
    <property type="entry name" value="WH-like_DNA-bd_sf"/>
</dbReference>
<protein>
    <recommendedName>
        <fullName evidence="9">Response regulator transcription factor</fullName>
    </recommendedName>
</protein>
<feature type="modified residue" description="4-aspartylphosphate" evidence="4">
    <location>
        <position position="56"/>
    </location>
</feature>
<dbReference type="PROSITE" id="PS50043">
    <property type="entry name" value="HTH_LUXR_2"/>
    <property type="match status" value="1"/>
</dbReference>
<dbReference type="SMART" id="SM00421">
    <property type="entry name" value="HTH_LUXR"/>
    <property type="match status" value="1"/>
</dbReference>
<keyword evidence="2" id="KW-0238">DNA-binding</keyword>
<dbReference type="PROSITE" id="PS50110">
    <property type="entry name" value="RESPONSE_REGULATORY"/>
    <property type="match status" value="1"/>
</dbReference>
<dbReference type="OrthoDB" id="9782655at2"/>
<name>A0A370KTF6_9HYPH</name>
<dbReference type="Pfam" id="PF00196">
    <property type="entry name" value="GerE"/>
    <property type="match status" value="1"/>
</dbReference>
<dbReference type="PANTHER" id="PTHR44688">
    <property type="entry name" value="DNA-BINDING TRANSCRIPTIONAL ACTIVATOR DEVR_DOSR"/>
    <property type="match status" value="1"/>
</dbReference>
<accession>A0A370KTF6</accession>
<dbReference type="GO" id="GO:0006355">
    <property type="term" value="P:regulation of DNA-templated transcription"/>
    <property type="evidence" value="ECO:0007669"/>
    <property type="project" value="InterPro"/>
</dbReference>
<organism evidence="7 8">
    <name type="scientific">Rhizobium grahamii</name>
    <dbReference type="NCBI Taxonomy" id="1120045"/>
    <lineage>
        <taxon>Bacteria</taxon>
        <taxon>Pseudomonadati</taxon>
        <taxon>Pseudomonadota</taxon>
        <taxon>Alphaproteobacteria</taxon>
        <taxon>Hyphomicrobiales</taxon>
        <taxon>Rhizobiaceae</taxon>
        <taxon>Rhizobium/Agrobacterium group</taxon>
        <taxon>Rhizobium</taxon>
    </lineage>
</organism>
<dbReference type="PRINTS" id="PR00038">
    <property type="entry name" value="HTHLUXR"/>
</dbReference>
<dbReference type="Gene3D" id="3.40.50.2300">
    <property type="match status" value="1"/>
</dbReference>
<dbReference type="GO" id="GO:0003677">
    <property type="term" value="F:DNA binding"/>
    <property type="evidence" value="ECO:0007669"/>
    <property type="project" value="UniProtKB-KW"/>
</dbReference>
<comment type="caution">
    <text evidence="7">The sequence shown here is derived from an EMBL/GenBank/DDBJ whole genome shotgun (WGS) entry which is preliminary data.</text>
</comment>
<dbReference type="SMART" id="SM00448">
    <property type="entry name" value="REC"/>
    <property type="match status" value="1"/>
</dbReference>
<dbReference type="Proteomes" id="UP000254939">
    <property type="component" value="Unassembled WGS sequence"/>
</dbReference>
<evidence type="ECO:0000256" key="3">
    <source>
        <dbReference type="ARBA" id="ARBA00023163"/>
    </source>
</evidence>
<proteinExistence type="predicted"/>
<evidence type="ECO:0000313" key="7">
    <source>
        <dbReference type="EMBL" id="RDJ13932.1"/>
    </source>
</evidence>
<evidence type="ECO:0008006" key="9">
    <source>
        <dbReference type="Google" id="ProtNLM"/>
    </source>
</evidence>
<dbReference type="CDD" id="cd06170">
    <property type="entry name" value="LuxR_C_like"/>
    <property type="match status" value="1"/>
</dbReference>
<evidence type="ECO:0000259" key="6">
    <source>
        <dbReference type="PROSITE" id="PS50110"/>
    </source>
</evidence>
<dbReference type="InterPro" id="IPR011006">
    <property type="entry name" value="CheY-like_superfamily"/>
</dbReference>
<dbReference type="SUPFAM" id="SSF52172">
    <property type="entry name" value="CheY-like"/>
    <property type="match status" value="1"/>
</dbReference>
<dbReference type="EMBL" id="NAAC01000007">
    <property type="protein sequence ID" value="RDJ13932.1"/>
    <property type="molecule type" value="Genomic_DNA"/>
</dbReference>
<feature type="domain" description="HTH luxR-type" evidence="5">
    <location>
        <begin position="137"/>
        <end position="202"/>
    </location>
</feature>
<dbReference type="Gene3D" id="1.10.10.10">
    <property type="entry name" value="Winged helix-like DNA-binding domain superfamily/Winged helix DNA-binding domain"/>
    <property type="match status" value="1"/>
</dbReference>
<reference evidence="7 8" key="1">
    <citation type="submission" date="2017-03" db="EMBL/GenBank/DDBJ databases">
        <title>Genome analysis of Rhizobial strains effectives or ineffectives for nitrogen fixation isolated from bean seeds.</title>
        <authorList>
            <person name="Peralta H."/>
            <person name="Aguilar-Vera A."/>
            <person name="Mora Y."/>
            <person name="Vargas-Lagunas C."/>
            <person name="Girard L."/>
            <person name="Mora J."/>
        </authorList>
    </citation>
    <scope>NUCLEOTIDE SEQUENCE [LARGE SCALE GENOMIC DNA]</scope>
    <source>
        <strain evidence="7 8">CCGM3</strain>
    </source>
</reference>
<evidence type="ECO:0000313" key="8">
    <source>
        <dbReference type="Proteomes" id="UP000254939"/>
    </source>
</evidence>
<evidence type="ECO:0000256" key="4">
    <source>
        <dbReference type="PROSITE-ProRule" id="PRU00169"/>
    </source>
</evidence>
<dbReference type="PANTHER" id="PTHR44688:SF16">
    <property type="entry name" value="DNA-BINDING TRANSCRIPTIONAL ACTIVATOR DEVR_DOSR"/>
    <property type="match status" value="1"/>
</dbReference>
<dbReference type="InterPro" id="IPR001789">
    <property type="entry name" value="Sig_transdc_resp-reg_receiver"/>
</dbReference>
<feature type="domain" description="Response regulatory" evidence="6">
    <location>
        <begin position="7"/>
        <end position="121"/>
    </location>
</feature>
<evidence type="ECO:0000259" key="5">
    <source>
        <dbReference type="PROSITE" id="PS50043"/>
    </source>
</evidence>
<dbReference type="AlphaFoldDB" id="A0A370KTF6"/>
<dbReference type="InterPro" id="IPR016032">
    <property type="entry name" value="Sig_transdc_resp-reg_C-effctor"/>
</dbReference>
<dbReference type="RefSeq" id="WP_114712390.1">
    <property type="nucleotide sequence ID" value="NZ_KZ857258.1"/>
</dbReference>
<keyword evidence="4" id="KW-0597">Phosphoprotein</keyword>
<dbReference type="SUPFAM" id="SSF46894">
    <property type="entry name" value="C-terminal effector domain of the bipartite response regulators"/>
    <property type="match status" value="1"/>
</dbReference>
<gene>
    <name evidence="7" type="ORF">B5K06_08165</name>
</gene>
<evidence type="ECO:0000256" key="2">
    <source>
        <dbReference type="ARBA" id="ARBA00023125"/>
    </source>
</evidence>
<sequence>MPRNLSVVFILDSDPSFRSWVGEIMVERGWASETFASGKAFLSSNRAPVPSCLIVDERLPDCTGLDIQRLLAEDRKAMPIIFVSEQGDVRTAVKAIQAGAIEYLIKPASAETLVAAVDRALEASSKALAAEHRIQRLKSRYETLSPREHEVTDLVVTGLLNKQVAYQLGISEVTVKWHRGTVMRKMDARSVIDLASMAAKLGHSGGLGRADTPAQVHSEAAA</sequence>